<keyword evidence="5 9" id="KW-0067">ATP-binding</keyword>
<dbReference type="InterPro" id="IPR014729">
    <property type="entry name" value="Rossmann-like_a/b/a_fold"/>
</dbReference>
<organism evidence="11 12">
    <name type="scientific">Tetrahymena thermophila (strain SB210)</name>
    <dbReference type="NCBI Taxonomy" id="312017"/>
    <lineage>
        <taxon>Eukaryota</taxon>
        <taxon>Sar</taxon>
        <taxon>Alveolata</taxon>
        <taxon>Ciliophora</taxon>
        <taxon>Intramacronucleata</taxon>
        <taxon>Oligohymenophorea</taxon>
        <taxon>Hymenostomatida</taxon>
        <taxon>Tetrahymenina</taxon>
        <taxon>Tetrahymenidae</taxon>
        <taxon>Tetrahymena</taxon>
    </lineage>
</organism>
<dbReference type="Pfam" id="PF05746">
    <property type="entry name" value="DALR_1"/>
    <property type="match status" value="1"/>
</dbReference>
<comment type="similarity">
    <text evidence="1 9">Belongs to the class-I aminoacyl-tRNA synthetase family.</text>
</comment>
<evidence type="ECO:0000256" key="5">
    <source>
        <dbReference type="ARBA" id="ARBA00022840"/>
    </source>
</evidence>
<reference evidence="12" key="1">
    <citation type="journal article" date="2006" name="PLoS Biol.">
        <title>Macronuclear genome sequence of the ciliate Tetrahymena thermophila, a model eukaryote.</title>
        <authorList>
            <person name="Eisen J.A."/>
            <person name="Coyne R.S."/>
            <person name="Wu M."/>
            <person name="Wu D."/>
            <person name="Thiagarajan M."/>
            <person name="Wortman J.R."/>
            <person name="Badger J.H."/>
            <person name="Ren Q."/>
            <person name="Amedeo P."/>
            <person name="Jones K.M."/>
            <person name="Tallon L.J."/>
            <person name="Delcher A.L."/>
            <person name="Salzberg S.L."/>
            <person name="Silva J.C."/>
            <person name="Haas B.J."/>
            <person name="Majoros W.H."/>
            <person name="Farzad M."/>
            <person name="Carlton J.M."/>
            <person name="Smith R.K. Jr."/>
            <person name="Garg J."/>
            <person name="Pearlman R.E."/>
            <person name="Karrer K.M."/>
            <person name="Sun L."/>
            <person name="Manning G."/>
            <person name="Elde N.C."/>
            <person name="Turkewitz A.P."/>
            <person name="Asai D.J."/>
            <person name="Wilkes D.E."/>
            <person name="Wang Y."/>
            <person name="Cai H."/>
            <person name="Collins K."/>
            <person name="Stewart B.A."/>
            <person name="Lee S.R."/>
            <person name="Wilamowska K."/>
            <person name="Weinberg Z."/>
            <person name="Ruzzo W.L."/>
            <person name="Wloga D."/>
            <person name="Gaertig J."/>
            <person name="Frankel J."/>
            <person name="Tsao C.-C."/>
            <person name="Gorovsky M.A."/>
            <person name="Keeling P.J."/>
            <person name="Waller R.F."/>
            <person name="Patron N.J."/>
            <person name="Cherry J.M."/>
            <person name="Stover N.A."/>
            <person name="Krieger C.J."/>
            <person name="del Toro C."/>
            <person name="Ryder H.F."/>
            <person name="Williamson S.C."/>
            <person name="Barbeau R.A."/>
            <person name="Hamilton E.P."/>
            <person name="Orias E."/>
        </authorList>
    </citation>
    <scope>NUCLEOTIDE SEQUENCE [LARGE SCALE GENOMIC DNA]</scope>
    <source>
        <strain evidence="12">SB210</strain>
    </source>
</reference>
<evidence type="ECO:0000259" key="10">
    <source>
        <dbReference type="SMART" id="SM00836"/>
    </source>
</evidence>
<name>I7MAK9_TETTS</name>
<dbReference type="InterPro" id="IPR035684">
    <property type="entry name" value="ArgRS_core"/>
</dbReference>
<keyword evidence="3 9" id="KW-0436">Ligase</keyword>
<dbReference type="InParanoid" id="I7MAK9"/>
<dbReference type="GO" id="GO:0005524">
    <property type="term" value="F:ATP binding"/>
    <property type="evidence" value="ECO:0007669"/>
    <property type="project" value="UniProtKB-KW"/>
</dbReference>
<dbReference type="PANTHER" id="PTHR11956">
    <property type="entry name" value="ARGINYL-TRNA SYNTHETASE"/>
    <property type="match status" value="1"/>
</dbReference>
<dbReference type="SUPFAM" id="SSF47323">
    <property type="entry name" value="Anticodon-binding domain of a subclass of class I aminoacyl-tRNA synthetases"/>
    <property type="match status" value="1"/>
</dbReference>
<evidence type="ECO:0000313" key="12">
    <source>
        <dbReference type="Proteomes" id="UP000009168"/>
    </source>
</evidence>
<dbReference type="EC" id="6.1.1.19" evidence="2"/>
<dbReference type="RefSeq" id="XP_001025040.2">
    <property type="nucleotide sequence ID" value="XM_001025040.2"/>
</dbReference>
<dbReference type="SMART" id="SM00836">
    <property type="entry name" value="DALR_1"/>
    <property type="match status" value="1"/>
</dbReference>
<dbReference type="KEGG" id="tet:TTHERM_00467440"/>
<evidence type="ECO:0000256" key="8">
    <source>
        <dbReference type="ARBA" id="ARBA00049339"/>
    </source>
</evidence>
<dbReference type="Pfam" id="PF00750">
    <property type="entry name" value="tRNA-synt_1d"/>
    <property type="match status" value="1"/>
</dbReference>
<dbReference type="Gene3D" id="3.40.50.620">
    <property type="entry name" value="HUPs"/>
    <property type="match status" value="1"/>
</dbReference>
<dbReference type="InterPro" id="IPR001278">
    <property type="entry name" value="Arg-tRNA-ligase"/>
</dbReference>
<dbReference type="PANTHER" id="PTHR11956:SF5">
    <property type="entry name" value="ARGININE--TRNA LIGASE, CYTOPLASMIC"/>
    <property type="match status" value="1"/>
</dbReference>
<evidence type="ECO:0000256" key="1">
    <source>
        <dbReference type="ARBA" id="ARBA00005594"/>
    </source>
</evidence>
<protein>
    <recommendedName>
        <fullName evidence="2">arginine--tRNA ligase</fullName>
        <ecNumber evidence="2">6.1.1.19</ecNumber>
    </recommendedName>
</protein>
<dbReference type="GO" id="GO:0006420">
    <property type="term" value="P:arginyl-tRNA aminoacylation"/>
    <property type="evidence" value="ECO:0007669"/>
    <property type="project" value="InterPro"/>
</dbReference>
<accession>I7MAK9</accession>
<evidence type="ECO:0000256" key="9">
    <source>
        <dbReference type="RuleBase" id="RU363038"/>
    </source>
</evidence>
<sequence>MISISQRLTQLLQISSQRAFNFPQIPFSVNPTPVDSEYDYISSISKDLFEKHRQEMSKYWKQDQLFATGIAQELCVQLPMNDFVAGANIDSLGQLNFKIKDQNYINGIKAISKAQSASTLEVDYYGDKQKHCILFPFSQIAEKPLLNAFRGANISETMARIQKTLGIEVLRVGVIQNSQPFHGIIYAYLKEMQNKTGKIDEGAINFQKLTEFIVSKELFSHEEVAQFGNKQIQEMESIDPALKEIMEKLTNASIGNFQESFSKFTPENIKLIRGDKLESSTQQYLEALRARGVLKNEGKHLLNYVHNKNIAFVDPIGSLTREGFLVGLLRSLHIEDLVKEFHIASDIQDELLYKNIQSILNECGIDAKLNYYTHNNLFSEQNDKAQINTLQDLFTQMKQLNIVKYKQKYPDIMPNLIEEQGEIFLDQCLGWTRYLDHRKSRKTPYLMSVENVLEFIHSNEELTNTRQILLEMFDSYRIRREGVAPISDLFIFENQNERFLAKVLMYFPDSLHKSLLTNEFKPLIEYSELLISTIHHMQKQNVFKSFDPEDKLTERQIANRVVLLDATNKILHKLFYIIGILNG</sequence>
<feature type="domain" description="DALR anticodon binding" evidence="10">
    <location>
        <begin position="469"/>
        <end position="581"/>
    </location>
</feature>
<dbReference type="InterPro" id="IPR009080">
    <property type="entry name" value="tRNAsynth_Ia_anticodon-bd"/>
</dbReference>
<evidence type="ECO:0000256" key="4">
    <source>
        <dbReference type="ARBA" id="ARBA00022741"/>
    </source>
</evidence>
<dbReference type="EMBL" id="GG662441">
    <property type="protein sequence ID" value="EAS04795.2"/>
    <property type="molecule type" value="Genomic_DNA"/>
</dbReference>
<evidence type="ECO:0000256" key="2">
    <source>
        <dbReference type="ARBA" id="ARBA00012837"/>
    </source>
</evidence>
<dbReference type="AlphaFoldDB" id="I7MAK9"/>
<comment type="catalytic activity">
    <reaction evidence="8">
        <text>tRNA(Arg) + L-arginine + ATP = L-arginyl-tRNA(Arg) + AMP + diphosphate</text>
        <dbReference type="Rhea" id="RHEA:20301"/>
        <dbReference type="Rhea" id="RHEA-COMP:9658"/>
        <dbReference type="Rhea" id="RHEA-COMP:9673"/>
        <dbReference type="ChEBI" id="CHEBI:30616"/>
        <dbReference type="ChEBI" id="CHEBI:32682"/>
        <dbReference type="ChEBI" id="CHEBI:33019"/>
        <dbReference type="ChEBI" id="CHEBI:78442"/>
        <dbReference type="ChEBI" id="CHEBI:78513"/>
        <dbReference type="ChEBI" id="CHEBI:456215"/>
        <dbReference type="EC" id="6.1.1.19"/>
    </reaction>
</comment>
<dbReference type="Proteomes" id="UP000009168">
    <property type="component" value="Unassembled WGS sequence"/>
</dbReference>
<evidence type="ECO:0000256" key="6">
    <source>
        <dbReference type="ARBA" id="ARBA00022917"/>
    </source>
</evidence>
<dbReference type="GO" id="GO:0004814">
    <property type="term" value="F:arginine-tRNA ligase activity"/>
    <property type="evidence" value="ECO:0007669"/>
    <property type="project" value="UniProtKB-EC"/>
</dbReference>
<dbReference type="OrthoDB" id="10619409at2759"/>
<keyword evidence="6 9" id="KW-0648">Protein biosynthesis</keyword>
<dbReference type="GeneID" id="7826155"/>
<dbReference type="InterPro" id="IPR008909">
    <property type="entry name" value="DALR_anticod-bd"/>
</dbReference>
<keyword evidence="12" id="KW-1185">Reference proteome</keyword>
<keyword evidence="7 9" id="KW-0030">Aminoacyl-tRNA synthetase</keyword>
<evidence type="ECO:0000313" key="11">
    <source>
        <dbReference type="EMBL" id="EAS04795.2"/>
    </source>
</evidence>
<keyword evidence="4 9" id="KW-0547">Nucleotide-binding</keyword>
<gene>
    <name evidence="11" type="ORF">TTHERM_00467440</name>
</gene>
<evidence type="ECO:0000256" key="7">
    <source>
        <dbReference type="ARBA" id="ARBA00023146"/>
    </source>
</evidence>
<proteinExistence type="inferred from homology"/>
<dbReference type="Gene3D" id="1.10.730.10">
    <property type="entry name" value="Isoleucyl-tRNA Synthetase, Domain 1"/>
    <property type="match status" value="1"/>
</dbReference>
<evidence type="ECO:0000256" key="3">
    <source>
        <dbReference type="ARBA" id="ARBA00022598"/>
    </source>
</evidence>